<feature type="transmembrane region" description="Helical" evidence="6">
    <location>
        <begin position="148"/>
        <end position="167"/>
    </location>
</feature>
<dbReference type="InterPro" id="IPR003838">
    <property type="entry name" value="ABC3_permease_C"/>
</dbReference>
<keyword evidence="3 6" id="KW-0812">Transmembrane</keyword>
<comment type="subcellular location">
    <subcellularLocation>
        <location evidence="1">Cell membrane</location>
        <topology evidence="1">Multi-pass membrane protein</topology>
    </subcellularLocation>
</comment>
<evidence type="ECO:0000256" key="3">
    <source>
        <dbReference type="ARBA" id="ARBA00022692"/>
    </source>
</evidence>
<evidence type="ECO:0000256" key="4">
    <source>
        <dbReference type="ARBA" id="ARBA00022989"/>
    </source>
</evidence>
<proteinExistence type="predicted"/>
<reference evidence="8 9" key="1">
    <citation type="submission" date="2023-12" db="EMBL/GenBank/DDBJ databases">
        <title>Blastococcus brunescens sp. nov., an actonobacterium isolated from sandstone collected in sahara desert.</title>
        <authorList>
            <person name="Gtari M."/>
            <person name="Ghodhbane F."/>
        </authorList>
    </citation>
    <scope>NUCLEOTIDE SEQUENCE [LARGE SCALE GENOMIC DNA]</scope>
    <source>
        <strain evidence="8 9">BMG 8361</strain>
    </source>
</reference>
<evidence type="ECO:0000259" key="7">
    <source>
        <dbReference type="Pfam" id="PF02687"/>
    </source>
</evidence>
<dbReference type="Proteomes" id="UP001324287">
    <property type="component" value="Chromosome"/>
</dbReference>
<evidence type="ECO:0000256" key="2">
    <source>
        <dbReference type="ARBA" id="ARBA00022475"/>
    </source>
</evidence>
<protein>
    <submittedName>
        <fullName evidence="8">FtsX-like permease family protein</fullName>
    </submittedName>
</protein>
<evidence type="ECO:0000313" key="8">
    <source>
        <dbReference type="EMBL" id="WRL65926.1"/>
    </source>
</evidence>
<evidence type="ECO:0000256" key="1">
    <source>
        <dbReference type="ARBA" id="ARBA00004651"/>
    </source>
</evidence>
<name>A0ABZ1B8B3_9ACTN</name>
<evidence type="ECO:0000256" key="6">
    <source>
        <dbReference type="SAM" id="Phobius"/>
    </source>
</evidence>
<evidence type="ECO:0000256" key="5">
    <source>
        <dbReference type="ARBA" id="ARBA00023136"/>
    </source>
</evidence>
<gene>
    <name evidence="8" type="ORF">U6N30_10445</name>
</gene>
<dbReference type="Pfam" id="PF02687">
    <property type="entry name" value="FtsX"/>
    <property type="match status" value="1"/>
</dbReference>
<keyword evidence="9" id="KW-1185">Reference proteome</keyword>
<feature type="transmembrane region" description="Helical" evidence="6">
    <location>
        <begin position="94"/>
        <end position="113"/>
    </location>
</feature>
<keyword evidence="5 6" id="KW-0472">Membrane</keyword>
<keyword evidence="2" id="KW-1003">Cell membrane</keyword>
<keyword evidence="4 6" id="KW-1133">Transmembrane helix</keyword>
<sequence length="216" mass="22120">MSVPPDPARLEVDSGLRNLLQGSLRLPADTAVPADALGGPGLITTDGRQETFEAVRAVLATMPGPYGSAYTAVTAAEQSDLAGQQAETYRRATVAGLAVVIVVGGLVLAVSLADGLRERIPAHAAMLAAGVPVRVLRRSLLLQLSVPLVGTVALATGVAVLCGAMYQRLDGSVPAGLPWPVYLAVASAALLASLLATISVLPFLRAARRPESLRTG</sequence>
<dbReference type="RefSeq" id="WP_324277243.1">
    <property type="nucleotide sequence ID" value="NZ_CP141261.1"/>
</dbReference>
<feature type="domain" description="ABC3 transporter permease C-terminal" evidence="7">
    <location>
        <begin position="97"/>
        <end position="206"/>
    </location>
</feature>
<accession>A0ABZ1B8B3</accession>
<dbReference type="EMBL" id="CP141261">
    <property type="protein sequence ID" value="WRL65926.1"/>
    <property type="molecule type" value="Genomic_DNA"/>
</dbReference>
<evidence type="ECO:0000313" key="9">
    <source>
        <dbReference type="Proteomes" id="UP001324287"/>
    </source>
</evidence>
<organism evidence="8 9">
    <name type="scientific">Blastococcus brunescens</name>
    <dbReference type="NCBI Taxonomy" id="1564165"/>
    <lineage>
        <taxon>Bacteria</taxon>
        <taxon>Bacillati</taxon>
        <taxon>Actinomycetota</taxon>
        <taxon>Actinomycetes</taxon>
        <taxon>Geodermatophilales</taxon>
        <taxon>Geodermatophilaceae</taxon>
        <taxon>Blastococcus</taxon>
    </lineage>
</organism>
<feature type="transmembrane region" description="Helical" evidence="6">
    <location>
        <begin position="179"/>
        <end position="204"/>
    </location>
</feature>